<comment type="catalytic activity">
    <reaction evidence="8">
        <text>a (3R)-hydroxyacyl-[ACP] + UDP-N-acetyl-alpha-D-glucosamine = a UDP-3-O-[(3R)-3-hydroxyacyl]-N-acetyl-alpha-D-glucosamine + holo-[ACP]</text>
        <dbReference type="Rhea" id="RHEA:67812"/>
        <dbReference type="Rhea" id="RHEA-COMP:9685"/>
        <dbReference type="Rhea" id="RHEA-COMP:9945"/>
        <dbReference type="ChEBI" id="CHEBI:57705"/>
        <dbReference type="ChEBI" id="CHEBI:64479"/>
        <dbReference type="ChEBI" id="CHEBI:78827"/>
        <dbReference type="ChEBI" id="CHEBI:173225"/>
        <dbReference type="EC" id="2.3.1.129"/>
    </reaction>
</comment>
<dbReference type="EMBL" id="OBMM01000001">
    <property type="protein sequence ID" value="SOB90263.1"/>
    <property type="molecule type" value="Genomic_DNA"/>
</dbReference>
<dbReference type="InterPro" id="IPR001451">
    <property type="entry name" value="Hexapep"/>
</dbReference>
<evidence type="ECO:0000259" key="9">
    <source>
        <dbReference type="Pfam" id="PF13720"/>
    </source>
</evidence>
<dbReference type="InterPro" id="IPR037157">
    <property type="entry name" value="Acetyltransf_C_sf"/>
</dbReference>
<dbReference type="NCBIfam" id="NF003657">
    <property type="entry name" value="PRK05289.1"/>
    <property type="match status" value="1"/>
</dbReference>
<dbReference type="Gene3D" id="1.20.1180.10">
    <property type="entry name" value="Udp N-acetylglucosamine O-acyltransferase, C-terminal domain"/>
    <property type="match status" value="1"/>
</dbReference>
<dbReference type="GO" id="GO:0009245">
    <property type="term" value="P:lipid A biosynthetic process"/>
    <property type="evidence" value="ECO:0007669"/>
    <property type="project" value="UniProtKB-UniRule"/>
</dbReference>
<dbReference type="GO" id="GO:0005737">
    <property type="term" value="C:cytoplasm"/>
    <property type="evidence" value="ECO:0007669"/>
    <property type="project" value="UniProtKB-SubCell"/>
</dbReference>
<evidence type="ECO:0000313" key="12">
    <source>
        <dbReference type="Proteomes" id="UP000219068"/>
    </source>
</evidence>
<dbReference type="GO" id="GO:0008780">
    <property type="term" value="F:acyl-[acyl-carrier-protein]-UDP-N-acetylglucosamine O-acyltransferase activity"/>
    <property type="evidence" value="ECO:0007669"/>
    <property type="project" value="UniProtKB-UniRule"/>
</dbReference>
<dbReference type="Proteomes" id="UP000219068">
    <property type="component" value="Unassembled WGS sequence"/>
</dbReference>
<sequence>MSKVHPTAIVEDGAQIGQDVEIGPYCVVGPQAVLGDRVKLHSHVVIAGITSIGEDSMVFPFASVGHAPQDLKFKNEPSRLIIGKRNKIREGATLNPGTEGGGMETTIGDDCLFMAGAHVGHDCHIGNHCILVNNGTLAGHVVVEDFAIVGGLSAVHQFVRIGRHAMIGGMTGVESDIIPYGSVIGNRAYLSGLNLVGLKRRGFDRETIHALRKAYRLLFAQEGTLAERVEEVAKDFENVGPVMEIISFLKAESMRSVCTPKYDSSAG</sequence>
<gene>
    <name evidence="8" type="primary">lpxA</name>
    <name evidence="11" type="ORF">SAMN05428964_101203</name>
    <name evidence="10" type="ORF">TH44_13820</name>
</gene>
<reference evidence="10 13" key="1">
    <citation type="submission" date="2014-07" db="EMBL/GenBank/DDBJ databases">
        <title>Draft genome sequence of Thalassospira xiamenensis IB13.</title>
        <authorList>
            <person name="Lai Q."/>
            <person name="Shao Z."/>
        </authorList>
    </citation>
    <scope>NUCLEOTIDE SEQUENCE [LARGE SCALE GENOMIC DNA]</scope>
    <source>
        <strain evidence="10 13">IB13</strain>
    </source>
</reference>
<evidence type="ECO:0000256" key="4">
    <source>
        <dbReference type="ARBA" id="ARBA00022679"/>
    </source>
</evidence>
<dbReference type="RefSeq" id="WP_062948617.1">
    <property type="nucleotide sequence ID" value="NZ_JALLPZ010000001.1"/>
</dbReference>
<dbReference type="PANTHER" id="PTHR43480:SF1">
    <property type="entry name" value="ACYL-[ACYL-CARRIER-PROTEIN]--UDP-N-ACETYLGLUCOSAMINE O-ACYLTRANSFERASE, MITOCHONDRIAL-RELATED"/>
    <property type="match status" value="1"/>
</dbReference>
<keyword evidence="1 8" id="KW-0963">Cytoplasm</keyword>
<protein>
    <recommendedName>
        <fullName evidence="8">Acyl-[acyl-carrier-protein]--UDP-N-acetylglucosamine O-acyltransferase</fullName>
        <shortName evidence="8">UDP-N-acetylglucosamine acyltransferase</shortName>
        <ecNumber evidence="8">2.3.1.129</ecNumber>
    </recommendedName>
</protein>
<dbReference type="UniPathway" id="UPA00359">
    <property type="reaction ID" value="UER00477"/>
</dbReference>
<dbReference type="SUPFAM" id="SSF51161">
    <property type="entry name" value="Trimeric LpxA-like enzymes"/>
    <property type="match status" value="1"/>
</dbReference>
<comment type="pathway">
    <text evidence="8">Glycolipid biosynthesis; lipid IV(A) biosynthesis; lipid IV(A) from (3R)-3-hydroxytetradecanoyl-[acyl-carrier-protein] and UDP-N-acetyl-alpha-D-glucosamine: step 1/6.</text>
</comment>
<proteinExistence type="inferred from homology"/>
<dbReference type="InterPro" id="IPR011004">
    <property type="entry name" value="Trimer_LpxA-like_sf"/>
</dbReference>
<evidence type="ECO:0000313" key="10">
    <source>
        <dbReference type="EMBL" id="RCK49678.1"/>
    </source>
</evidence>
<name>A0A154KPN9_9PROT</name>
<keyword evidence="7 8" id="KW-0012">Acyltransferase</keyword>
<comment type="similarity">
    <text evidence="8">Belongs to the transferase hexapeptide repeat family. LpxA subfamily.</text>
</comment>
<evidence type="ECO:0000256" key="7">
    <source>
        <dbReference type="ARBA" id="ARBA00023315"/>
    </source>
</evidence>
<keyword evidence="5 8" id="KW-0677">Repeat</keyword>
<dbReference type="Gene3D" id="2.160.10.10">
    <property type="entry name" value="Hexapeptide repeat proteins"/>
    <property type="match status" value="1"/>
</dbReference>
<evidence type="ECO:0000256" key="8">
    <source>
        <dbReference type="HAMAP-Rule" id="MF_00387"/>
    </source>
</evidence>
<comment type="function">
    <text evidence="8">Involved in the biosynthesis of lipid A, a phosphorylated glycolipid that anchors the lipopolysaccharide to the outer membrane of the cell.</text>
</comment>
<organism evidence="10 13">
    <name type="scientific">Thalassospira xiamenensis</name>
    <dbReference type="NCBI Taxonomy" id="220697"/>
    <lineage>
        <taxon>Bacteria</taxon>
        <taxon>Pseudomonadati</taxon>
        <taxon>Pseudomonadota</taxon>
        <taxon>Alphaproteobacteria</taxon>
        <taxon>Rhodospirillales</taxon>
        <taxon>Thalassospiraceae</taxon>
        <taxon>Thalassospira</taxon>
    </lineage>
</organism>
<dbReference type="InterPro" id="IPR018357">
    <property type="entry name" value="Hexapep_transf_CS"/>
</dbReference>
<evidence type="ECO:0000313" key="11">
    <source>
        <dbReference type="EMBL" id="SOB90263.1"/>
    </source>
</evidence>
<accession>A0A154KPN9</accession>
<feature type="domain" description="UDP N-acetylglucosamine O-acyltransferase C-terminal" evidence="9">
    <location>
        <begin position="176"/>
        <end position="258"/>
    </location>
</feature>
<evidence type="ECO:0000256" key="5">
    <source>
        <dbReference type="ARBA" id="ARBA00022737"/>
    </source>
</evidence>
<dbReference type="PROSITE" id="PS00101">
    <property type="entry name" value="HEXAPEP_TRANSFERASES"/>
    <property type="match status" value="2"/>
</dbReference>
<comment type="subcellular location">
    <subcellularLocation>
        <location evidence="8">Cytoplasm</location>
    </subcellularLocation>
</comment>
<dbReference type="InterPro" id="IPR029098">
    <property type="entry name" value="Acetyltransf_C"/>
</dbReference>
<keyword evidence="4 8" id="KW-0808">Transferase</keyword>
<dbReference type="PANTHER" id="PTHR43480">
    <property type="entry name" value="ACYL-[ACYL-CARRIER-PROTEIN]--UDP-N-ACETYLGLUCOSAMINE O-ACYLTRANSFERASE"/>
    <property type="match status" value="1"/>
</dbReference>
<dbReference type="InterPro" id="IPR010137">
    <property type="entry name" value="Lipid_A_LpxA"/>
</dbReference>
<comment type="subunit">
    <text evidence="8">Homotrimer.</text>
</comment>
<dbReference type="Proteomes" id="UP000252266">
    <property type="component" value="Unassembled WGS sequence"/>
</dbReference>
<keyword evidence="6 8" id="KW-0443">Lipid metabolism</keyword>
<dbReference type="HAMAP" id="MF_00387">
    <property type="entry name" value="LpxA"/>
    <property type="match status" value="1"/>
</dbReference>
<dbReference type="Pfam" id="PF13720">
    <property type="entry name" value="Acetyltransf_11"/>
    <property type="match status" value="1"/>
</dbReference>
<dbReference type="EC" id="2.3.1.129" evidence="8"/>
<dbReference type="Pfam" id="PF00132">
    <property type="entry name" value="Hexapep"/>
    <property type="match status" value="2"/>
</dbReference>
<keyword evidence="3 8" id="KW-0441">Lipid A biosynthesis</keyword>
<dbReference type="PIRSF" id="PIRSF000456">
    <property type="entry name" value="UDP-GlcNAc_acltr"/>
    <property type="match status" value="1"/>
</dbReference>
<dbReference type="GO" id="GO:0016020">
    <property type="term" value="C:membrane"/>
    <property type="evidence" value="ECO:0007669"/>
    <property type="project" value="GOC"/>
</dbReference>
<evidence type="ECO:0000256" key="6">
    <source>
        <dbReference type="ARBA" id="ARBA00023098"/>
    </source>
</evidence>
<keyword evidence="2 8" id="KW-0444">Lipid biosynthesis</keyword>
<dbReference type="AlphaFoldDB" id="A0A154KPN9"/>
<reference evidence="11 12" key="2">
    <citation type="submission" date="2017-08" db="EMBL/GenBank/DDBJ databases">
        <authorList>
            <person name="de Groot N.N."/>
        </authorList>
    </citation>
    <scope>NUCLEOTIDE SEQUENCE [LARGE SCALE GENOMIC DNA]</scope>
    <source>
        <strain evidence="11 12">USBA 78</strain>
    </source>
</reference>
<dbReference type="NCBIfam" id="TIGR01852">
    <property type="entry name" value="lipid_A_lpxA"/>
    <property type="match status" value="1"/>
</dbReference>
<evidence type="ECO:0000256" key="3">
    <source>
        <dbReference type="ARBA" id="ARBA00022556"/>
    </source>
</evidence>
<evidence type="ECO:0000256" key="1">
    <source>
        <dbReference type="ARBA" id="ARBA00022490"/>
    </source>
</evidence>
<dbReference type="CDD" id="cd03351">
    <property type="entry name" value="LbH_UDP-GlcNAc_AT"/>
    <property type="match status" value="1"/>
</dbReference>
<evidence type="ECO:0000313" key="13">
    <source>
        <dbReference type="Proteomes" id="UP000252266"/>
    </source>
</evidence>
<evidence type="ECO:0000256" key="2">
    <source>
        <dbReference type="ARBA" id="ARBA00022516"/>
    </source>
</evidence>
<dbReference type="EMBL" id="JPWJ01000007">
    <property type="protein sequence ID" value="RCK49678.1"/>
    <property type="molecule type" value="Genomic_DNA"/>
</dbReference>